<evidence type="ECO:0000313" key="5">
    <source>
        <dbReference type="Proteomes" id="UP000092498"/>
    </source>
</evidence>
<accession>A0A1B1AM59</accession>
<dbReference type="STRING" id="1759059.ATE48_18000"/>
<organism evidence="4 5">
    <name type="scientific">Candidatus Viadribacter manganicus</name>
    <dbReference type="NCBI Taxonomy" id="1759059"/>
    <lineage>
        <taxon>Bacteria</taxon>
        <taxon>Pseudomonadati</taxon>
        <taxon>Pseudomonadota</taxon>
        <taxon>Alphaproteobacteria</taxon>
        <taxon>Hyphomonadales</taxon>
        <taxon>Hyphomonadaceae</taxon>
        <taxon>Candidatus Viadribacter</taxon>
    </lineage>
</organism>
<evidence type="ECO:0000256" key="1">
    <source>
        <dbReference type="ARBA" id="ARBA00022553"/>
    </source>
</evidence>
<dbReference type="GO" id="GO:0000160">
    <property type="term" value="P:phosphorelay signal transduction system"/>
    <property type="evidence" value="ECO:0007669"/>
    <property type="project" value="InterPro"/>
</dbReference>
<dbReference type="Gene3D" id="3.40.50.2300">
    <property type="match status" value="1"/>
</dbReference>
<dbReference type="InParanoid" id="A0A1B1AM59"/>
<dbReference type="InterPro" id="IPR011006">
    <property type="entry name" value="CheY-like_superfamily"/>
</dbReference>
<dbReference type="RefSeq" id="WP_066773994.1">
    <property type="nucleotide sequence ID" value="NZ_CP013244.1"/>
</dbReference>
<feature type="domain" description="Response regulatory" evidence="3">
    <location>
        <begin position="11"/>
        <end position="127"/>
    </location>
</feature>
<evidence type="ECO:0000259" key="3">
    <source>
        <dbReference type="PROSITE" id="PS50110"/>
    </source>
</evidence>
<dbReference type="EMBL" id="CP013244">
    <property type="protein sequence ID" value="ANP47657.1"/>
    <property type="molecule type" value="Genomic_DNA"/>
</dbReference>
<dbReference type="Proteomes" id="UP000092498">
    <property type="component" value="Chromosome"/>
</dbReference>
<reference evidence="4 5" key="1">
    <citation type="submission" date="2015-11" db="EMBL/GenBank/DDBJ databases">
        <title>Whole-Genome Sequence of Candidatus Oderbacter manganicum from the National Park Lower Oder Valley, Germany.</title>
        <authorList>
            <person name="Braun B."/>
            <person name="Liere K."/>
            <person name="Szewzyk U."/>
        </authorList>
    </citation>
    <scope>NUCLEOTIDE SEQUENCE [LARGE SCALE GENOMIC DNA]</scope>
    <source>
        <strain evidence="4 5">OTSz_A_272</strain>
    </source>
</reference>
<evidence type="ECO:0000313" key="4">
    <source>
        <dbReference type="EMBL" id="ANP47657.1"/>
    </source>
</evidence>
<dbReference type="SMART" id="SM00448">
    <property type="entry name" value="REC"/>
    <property type="match status" value="1"/>
</dbReference>
<keyword evidence="1 2" id="KW-0597">Phosphoprotein</keyword>
<dbReference type="AlphaFoldDB" id="A0A1B1AM59"/>
<dbReference type="InterPro" id="IPR050595">
    <property type="entry name" value="Bact_response_regulator"/>
</dbReference>
<dbReference type="PROSITE" id="PS50110">
    <property type="entry name" value="RESPONSE_REGULATORY"/>
    <property type="match status" value="1"/>
</dbReference>
<gene>
    <name evidence="4" type="ORF">ATE48_18000</name>
</gene>
<name>A0A1B1AM59_9PROT</name>
<proteinExistence type="predicted"/>
<dbReference type="Pfam" id="PF00072">
    <property type="entry name" value="Response_reg"/>
    <property type="match status" value="1"/>
</dbReference>
<dbReference type="SUPFAM" id="SSF52172">
    <property type="entry name" value="CheY-like"/>
    <property type="match status" value="1"/>
</dbReference>
<dbReference type="KEGG" id="cbot:ATE48_18000"/>
<dbReference type="PANTHER" id="PTHR44591">
    <property type="entry name" value="STRESS RESPONSE REGULATOR PROTEIN 1"/>
    <property type="match status" value="1"/>
</dbReference>
<keyword evidence="5" id="KW-1185">Reference proteome</keyword>
<feature type="modified residue" description="4-aspartylphosphate" evidence="2">
    <location>
        <position position="61"/>
    </location>
</feature>
<dbReference type="PANTHER" id="PTHR44591:SF3">
    <property type="entry name" value="RESPONSE REGULATORY DOMAIN-CONTAINING PROTEIN"/>
    <property type="match status" value="1"/>
</dbReference>
<protein>
    <recommendedName>
        <fullName evidence="3">Response regulatory domain-containing protein</fullName>
    </recommendedName>
</protein>
<evidence type="ECO:0000256" key="2">
    <source>
        <dbReference type="PROSITE-ProRule" id="PRU00169"/>
    </source>
</evidence>
<dbReference type="InterPro" id="IPR001789">
    <property type="entry name" value="Sig_transdc_resp-reg_receiver"/>
</dbReference>
<sequence>MPDFQADAEPLVLVVEDEVLIRIAAADHLRHCGFKVAEASNAIEARELILAGLKVDLVFSDITMPGKMDGIALAQWLHEQLPGVPVVLTSGVTSSLDAAKRACLNVHAYEAKPYGYDGLVTSIRAALAARG</sequence>